<dbReference type="Pfam" id="PF00535">
    <property type="entry name" value="Glycos_transf_2"/>
    <property type="match status" value="1"/>
</dbReference>
<dbReference type="AlphaFoldDB" id="A0A3E4QY21"/>
<reference evidence="2 3" key="1">
    <citation type="submission" date="2018-08" db="EMBL/GenBank/DDBJ databases">
        <title>A genome reference for cultivated species of the human gut microbiota.</title>
        <authorList>
            <person name="Zou Y."/>
            <person name="Xue W."/>
            <person name="Luo G."/>
        </authorList>
    </citation>
    <scope>NUCLEOTIDE SEQUENCE [LARGE SCALE GENOMIC DNA]</scope>
    <source>
        <strain evidence="2 3">TF08-14</strain>
    </source>
</reference>
<comment type="caution">
    <text evidence="2">The sequence shown here is derived from an EMBL/GenBank/DDBJ whole genome shotgun (WGS) entry which is preliminary data.</text>
</comment>
<dbReference type="Gene3D" id="3.90.550.10">
    <property type="entry name" value="Spore Coat Polysaccharide Biosynthesis Protein SpsA, Chain A"/>
    <property type="match status" value="1"/>
</dbReference>
<feature type="domain" description="Glycosyltransferase 2-like" evidence="1">
    <location>
        <begin position="23"/>
        <end position="146"/>
    </location>
</feature>
<dbReference type="PANTHER" id="PTHR43685:SF2">
    <property type="entry name" value="GLYCOSYLTRANSFERASE 2-LIKE DOMAIN-CONTAINING PROTEIN"/>
    <property type="match status" value="1"/>
</dbReference>
<dbReference type="InterPro" id="IPR001173">
    <property type="entry name" value="Glyco_trans_2-like"/>
</dbReference>
<name>A0A3E4QY21_9ACTN</name>
<dbReference type="CDD" id="cd00761">
    <property type="entry name" value="Glyco_tranf_GTA_type"/>
    <property type="match status" value="1"/>
</dbReference>
<dbReference type="GO" id="GO:0016740">
    <property type="term" value="F:transferase activity"/>
    <property type="evidence" value="ECO:0007669"/>
    <property type="project" value="UniProtKB-KW"/>
</dbReference>
<gene>
    <name evidence="2" type="ORF">DXC81_02500</name>
</gene>
<dbReference type="SUPFAM" id="SSF53448">
    <property type="entry name" value="Nucleotide-diphospho-sugar transferases"/>
    <property type="match status" value="1"/>
</dbReference>
<keyword evidence="2" id="KW-0808">Transferase</keyword>
<proteinExistence type="predicted"/>
<sequence length="394" mass="43615">MHLCHRSCLQIIRRYPPLDKDISVVIPAYNAARTVGRAINSVLDFDAALEWEIIVVNDGSTDETRAVVEKLEQSHANILLINQKNKGRSEARNTGVSFATARWVMFLDSDDVLLNSGAPSLVSAARDTSAQLHVFPMLVSDDGVTSEALRDSCAALSFEVSAREIVESMATAAGFPRTVSLTGTFFEANSPCARLYQRSFLQSLVDSGLSGFCPFPRGVRFSEDRLFNIAYLTLPGVSRVLFWPSSPIYCWDLGESSTVGKVNPEDGSDIPLFATRSFELVDDGKVTVKTADKLVLREILTKLLRAGSLTGVEQTREAISIWRSVALDSCIMHCLERCRGNVVLIGYKRRFQPMMNALVRGDAESAFLWARLWATLHKWADFFKCNLRGSSDVT</sequence>
<accession>A0A3E4QY21</accession>
<dbReference type="Proteomes" id="UP000260943">
    <property type="component" value="Unassembled WGS sequence"/>
</dbReference>
<organism evidence="2 3">
    <name type="scientific">Collinsella tanakaei</name>
    <dbReference type="NCBI Taxonomy" id="626935"/>
    <lineage>
        <taxon>Bacteria</taxon>
        <taxon>Bacillati</taxon>
        <taxon>Actinomycetota</taxon>
        <taxon>Coriobacteriia</taxon>
        <taxon>Coriobacteriales</taxon>
        <taxon>Coriobacteriaceae</taxon>
        <taxon>Collinsella</taxon>
    </lineage>
</organism>
<dbReference type="InterPro" id="IPR029044">
    <property type="entry name" value="Nucleotide-diphossugar_trans"/>
</dbReference>
<dbReference type="EMBL" id="QSRJ01000002">
    <property type="protein sequence ID" value="RGL11743.1"/>
    <property type="molecule type" value="Genomic_DNA"/>
</dbReference>
<evidence type="ECO:0000313" key="3">
    <source>
        <dbReference type="Proteomes" id="UP000260943"/>
    </source>
</evidence>
<evidence type="ECO:0000259" key="1">
    <source>
        <dbReference type="Pfam" id="PF00535"/>
    </source>
</evidence>
<protein>
    <submittedName>
        <fullName evidence="2">Glycosyltransferase</fullName>
    </submittedName>
</protein>
<dbReference type="PANTHER" id="PTHR43685">
    <property type="entry name" value="GLYCOSYLTRANSFERASE"/>
    <property type="match status" value="1"/>
</dbReference>
<dbReference type="InterPro" id="IPR050834">
    <property type="entry name" value="Glycosyltransf_2"/>
</dbReference>
<evidence type="ECO:0000313" key="2">
    <source>
        <dbReference type="EMBL" id="RGL11743.1"/>
    </source>
</evidence>